<gene>
    <name evidence="1" type="ORF">PAT3040_01370</name>
</gene>
<sequence length="140" mass="15509">MEDDSMARGRILDEEVAPGSTKLRCLPGATKLKNGDALAVRGKDGKGAECFRVLPTEDGEELRLELDRPTAGRWKRHTLLLPAAAAVSDRDGWVLLPFRGRVSPVGGVAVRLKHEDRTLEERWPLEQGKTNVLPDFVWAK</sequence>
<comment type="caution">
    <text evidence="1">The sequence shown here is derived from an EMBL/GenBank/DDBJ whole genome shotgun (WGS) entry which is preliminary data.</text>
</comment>
<accession>A0A2R5ETV4</accession>
<proteinExistence type="predicted"/>
<organism evidence="1 2">
    <name type="scientific">Paenibacillus agaridevorans</name>
    <dbReference type="NCBI Taxonomy" id="171404"/>
    <lineage>
        <taxon>Bacteria</taxon>
        <taxon>Bacillati</taxon>
        <taxon>Bacillota</taxon>
        <taxon>Bacilli</taxon>
        <taxon>Bacillales</taxon>
        <taxon>Paenibacillaceae</taxon>
        <taxon>Paenibacillus</taxon>
    </lineage>
</organism>
<keyword evidence="2" id="KW-1185">Reference proteome</keyword>
<evidence type="ECO:0000313" key="2">
    <source>
        <dbReference type="Proteomes" id="UP000245202"/>
    </source>
</evidence>
<protein>
    <submittedName>
        <fullName evidence="1">Uncharacterized protein</fullName>
    </submittedName>
</protein>
<dbReference type="EMBL" id="BDQX01000054">
    <property type="protein sequence ID" value="GBG06831.1"/>
    <property type="molecule type" value="Genomic_DNA"/>
</dbReference>
<dbReference type="AlphaFoldDB" id="A0A2R5ETV4"/>
<evidence type="ECO:0000313" key="1">
    <source>
        <dbReference type="EMBL" id="GBG06831.1"/>
    </source>
</evidence>
<name>A0A2R5ETV4_9BACL</name>
<dbReference type="Proteomes" id="UP000245202">
    <property type="component" value="Unassembled WGS sequence"/>
</dbReference>
<reference evidence="1 2" key="1">
    <citation type="submission" date="2017-08" db="EMBL/GenBank/DDBJ databases">
        <title>Substantial Increase in Enzyme Production by Combined Drug-Resistance Mutations in Paenibacillus agaridevorans.</title>
        <authorList>
            <person name="Tanaka Y."/>
            <person name="Funane K."/>
            <person name="Hosaka T."/>
            <person name="Shiwa Y."/>
            <person name="Fujita N."/>
            <person name="Miyazaki T."/>
            <person name="Yoshikawa H."/>
            <person name="Murakami K."/>
            <person name="Kasahara K."/>
            <person name="Inaoka T."/>
            <person name="Hiraga Y."/>
            <person name="Ochi K."/>
        </authorList>
    </citation>
    <scope>NUCLEOTIDE SEQUENCE [LARGE SCALE GENOMIC DNA]</scope>
    <source>
        <strain evidence="1 2">T-3040</strain>
    </source>
</reference>